<dbReference type="Proteomes" id="UP001519287">
    <property type="component" value="Unassembled WGS sequence"/>
</dbReference>
<dbReference type="EMBL" id="JAGGLB010000016">
    <property type="protein sequence ID" value="MBP1993056.1"/>
    <property type="molecule type" value="Genomic_DNA"/>
</dbReference>
<comment type="caution">
    <text evidence="1">The sequence shown here is derived from an EMBL/GenBank/DDBJ whole genome shotgun (WGS) entry which is preliminary data.</text>
</comment>
<organism evidence="1 2">
    <name type="scientific">Paenibacillus eucommiae</name>
    <dbReference type="NCBI Taxonomy" id="1355755"/>
    <lineage>
        <taxon>Bacteria</taxon>
        <taxon>Bacillati</taxon>
        <taxon>Bacillota</taxon>
        <taxon>Bacilli</taxon>
        <taxon>Bacillales</taxon>
        <taxon>Paenibacillaceae</taxon>
        <taxon>Paenibacillus</taxon>
    </lineage>
</organism>
<keyword evidence="2" id="KW-1185">Reference proteome</keyword>
<name>A0ABS4J1Q0_9BACL</name>
<accession>A0ABS4J1Q0</accession>
<evidence type="ECO:0000313" key="1">
    <source>
        <dbReference type="EMBL" id="MBP1993056.1"/>
    </source>
</evidence>
<reference evidence="1 2" key="1">
    <citation type="submission" date="2021-03" db="EMBL/GenBank/DDBJ databases">
        <title>Genomic Encyclopedia of Type Strains, Phase IV (KMG-IV): sequencing the most valuable type-strain genomes for metagenomic binning, comparative biology and taxonomic classification.</title>
        <authorList>
            <person name="Goeker M."/>
        </authorList>
    </citation>
    <scope>NUCLEOTIDE SEQUENCE [LARGE SCALE GENOMIC DNA]</scope>
    <source>
        <strain evidence="1 2">DSM 26048</strain>
    </source>
</reference>
<proteinExistence type="predicted"/>
<protein>
    <submittedName>
        <fullName evidence="1">Uncharacterized protein</fullName>
    </submittedName>
</protein>
<gene>
    <name evidence="1" type="ORF">J2Z66_004673</name>
</gene>
<evidence type="ECO:0000313" key="2">
    <source>
        <dbReference type="Proteomes" id="UP001519287"/>
    </source>
</evidence>
<sequence length="243" mass="27627">MMNYARITTLNTVLGLNTEQLDYIYDSESNSKCKGNDEMRLGENFLNNRSLSLCDYGYEPDPGCIEHTDNGNIVFYHYTREDRLEQIFSLNSGLFARLPVDVCPNPPNEFIGCFMVEGLLEPLPTWLTNCPYFGDLGIEMMRRYVGNVLLRIEVPSTYEGLFTADYAHIMEAKHLEFKGSSPLNLGYDCSTGKEVTQAYVNSYVSADKYKNRHIAPVMQAARKEQGIVIPRDYISVALKQPLK</sequence>